<evidence type="ECO:0000313" key="1">
    <source>
        <dbReference type="EMBL" id="CAG8442287.1"/>
    </source>
</evidence>
<sequence length="140" mass="16466">MITDKKIDNTRKQTKKQNRIDLLKLLGKRIRAKARGKLNNYDKADNLNIKRGISKYKKFKKPDQYKLEYIALASCKIKIAQIKAKEYSVKKATKFLRKKLKTDNNFNKFKNLGIITRSLKIVQKTTNKKQKKSYILETSL</sequence>
<name>A0ACA9JY97_9GLOM</name>
<comment type="caution">
    <text evidence="1">The sequence shown here is derived from an EMBL/GenBank/DDBJ whole genome shotgun (WGS) entry which is preliminary data.</text>
</comment>
<dbReference type="Proteomes" id="UP000789702">
    <property type="component" value="Unassembled WGS sequence"/>
</dbReference>
<gene>
    <name evidence="1" type="ORF">DHETER_LOCUS343</name>
</gene>
<organism evidence="1 2">
    <name type="scientific">Dentiscutata heterogama</name>
    <dbReference type="NCBI Taxonomy" id="1316150"/>
    <lineage>
        <taxon>Eukaryota</taxon>
        <taxon>Fungi</taxon>
        <taxon>Fungi incertae sedis</taxon>
        <taxon>Mucoromycota</taxon>
        <taxon>Glomeromycotina</taxon>
        <taxon>Glomeromycetes</taxon>
        <taxon>Diversisporales</taxon>
        <taxon>Gigasporaceae</taxon>
        <taxon>Dentiscutata</taxon>
    </lineage>
</organism>
<evidence type="ECO:0000313" key="2">
    <source>
        <dbReference type="Proteomes" id="UP000789702"/>
    </source>
</evidence>
<reference evidence="1" key="1">
    <citation type="submission" date="2021-06" db="EMBL/GenBank/DDBJ databases">
        <authorList>
            <person name="Kallberg Y."/>
            <person name="Tangrot J."/>
            <person name="Rosling A."/>
        </authorList>
    </citation>
    <scope>NUCLEOTIDE SEQUENCE</scope>
    <source>
        <strain evidence="1">IL203A</strain>
    </source>
</reference>
<proteinExistence type="predicted"/>
<protein>
    <submittedName>
        <fullName evidence="1">2169_t:CDS:1</fullName>
    </submittedName>
</protein>
<dbReference type="EMBL" id="CAJVPU010000156">
    <property type="protein sequence ID" value="CAG8442287.1"/>
    <property type="molecule type" value="Genomic_DNA"/>
</dbReference>
<keyword evidence="2" id="KW-1185">Reference proteome</keyword>
<accession>A0ACA9JY97</accession>